<proteinExistence type="predicted"/>
<dbReference type="PANTHER" id="PTHR43798">
    <property type="entry name" value="MONOACYLGLYCEROL LIPASE"/>
    <property type="match status" value="1"/>
</dbReference>
<name>A0A840PID2_9ACTN</name>
<keyword evidence="3" id="KW-1185">Reference proteome</keyword>
<comment type="caution">
    <text evidence="2">The sequence shown here is derived from an EMBL/GenBank/DDBJ whole genome shotgun (WGS) entry which is preliminary data.</text>
</comment>
<dbReference type="InterPro" id="IPR029058">
    <property type="entry name" value="AB_hydrolase_fold"/>
</dbReference>
<dbReference type="AlphaFoldDB" id="A0A840PID2"/>
<dbReference type="SUPFAM" id="SSF53474">
    <property type="entry name" value="alpha/beta-Hydrolases"/>
    <property type="match status" value="1"/>
</dbReference>
<evidence type="ECO:0000313" key="2">
    <source>
        <dbReference type="EMBL" id="MBB5138892.1"/>
    </source>
</evidence>
<evidence type="ECO:0000313" key="3">
    <source>
        <dbReference type="Proteomes" id="UP000578449"/>
    </source>
</evidence>
<dbReference type="Gene3D" id="3.40.50.1820">
    <property type="entry name" value="alpha/beta hydrolase"/>
    <property type="match status" value="1"/>
</dbReference>
<reference evidence="2 3" key="1">
    <citation type="submission" date="2020-08" db="EMBL/GenBank/DDBJ databases">
        <title>Genomic Encyclopedia of Type Strains, Phase IV (KMG-IV): sequencing the most valuable type-strain genomes for metagenomic binning, comparative biology and taxonomic classification.</title>
        <authorList>
            <person name="Goeker M."/>
        </authorList>
    </citation>
    <scope>NUCLEOTIDE SEQUENCE [LARGE SCALE GENOMIC DNA]</scope>
    <source>
        <strain evidence="2 3">DSM 45615</strain>
    </source>
</reference>
<accession>A0A840PID2</accession>
<dbReference type="InterPro" id="IPR000073">
    <property type="entry name" value="AB_hydrolase_1"/>
</dbReference>
<feature type="domain" description="AB hydrolase-1" evidence="1">
    <location>
        <begin position="15"/>
        <end position="249"/>
    </location>
</feature>
<dbReference type="Proteomes" id="UP000578449">
    <property type="component" value="Unassembled WGS sequence"/>
</dbReference>
<organism evidence="2 3">
    <name type="scientific">Thermocatellispora tengchongensis</name>
    <dbReference type="NCBI Taxonomy" id="1073253"/>
    <lineage>
        <taxon>Bacteria</taxon>
        <taxon>Bacillati</taxon>
        <taxon>Actinomycetota</taxon>
        <taxon>Actinomycetes</taxon>
        <taxon>Streptosporangiales</taxon>
        <taxon>Streptosporangiaceae</taxon>
        <taxon>Thermocatellispora</taxon>
    </lineage>
</organism>
<gene>
    <name evidence="2" type="ORF">HNP84_008654</name>
</gene>
<dbReference type="RefSeq" id="WP_185055752.1">
    <property type="nucleotide sequence ID" value="NZ_BAABIX010000014.1"/>
</dbReference>
<dbReference type="Pfam" id="PF12697">
    <property type="entry name" value="Abhydrolase_6"/>
    <property type="match status" value="1"/>
</dbReference>
<dbReference type="EMBL" id="JACHGN010000026">
    <property type="protein sequence ID" value="MBB5138892.1"/>
    <property type="molecule type" value="Genomic_DNA"/>
</dbReference>
<evidence type="ECO:0000259" key="1">
    <source>
        <dbReference type="Pfam" id="PF12697"/>
    </source>
</evidence>
<protein>
    <submittedName>
        <fullName evidence="2">Pimeloyl-ACP methyl ester carboxylesterase</fullName>
    </submittedName>
</protein>
<sequence length="258" mass="27826">MDIHVTEWGSGPPAVFVHGVLTWGADELYGFAAQRPLAARHRLLLMDRRGHGRSPDVGGAYGTDYEVDAADIEELLGEGAHLVAHSYGAAGAMLAAVRRPELVRSLTLIHPGVLRPAEEHPVIAETLRRNRRATAELPPDLTPADYLRLSVAGVGMPVPEATPERLRAARSAMRERPCWDADIPLGPLAAMPCPKLVISGTWDGAPEEYRKLAGEPLMVAAEFIASRIGAGHVTVPGYYPHVQEPGLVNAAIEDLWRA</sequence>
<dbReference type="GO" id="GO:0003824">
    <property type="term" value="F:catalytic activity"/>
    <property type="evidence" value="ECO:0007669"/>
    <property type="project" value="UniProtKB-ARBA"/>
</dbReference>
<dbReference type="InterPro" id="IPR050266">
    <property type="entry name" value="AB_hydrolase_sf"/>
</dbReference>